<keyword evidence="1" id="KW-0472">Membrane</keyword>
<evidence type="ECO:0000256" key="1">
    <source>
        <dbReference type="SAM" id="Phobius"/>
    </source>
</evidence>
<dbReference type="KEGG" id="tcs:IMZ38_00650"/>
<keyword evidence="1" id="KW-1133">Transmembrane helix</keyword>
<proteinExistence type="predicted"/>
<evidence type="ECO:0000313" key="3">
    <source>
        <dbReference type="EMBL" id="QOR94496.1"/>
    </source>
</evidence>
<feature type="transmembrane region" description="Helical" evidence="1">
    <location>
        <begin position="256"/>
        <end position="277"/>
    </location>
</feature>
<feature type="transmembrane region" description="Helical" evidence="1">
    <location>
        <begin position="54"/>
        <end position="78"/>
    </location>
</feature>
<evidence type="ECO:0000313" key="4">
    <source>
        <dbReference type="Proteomes" id="UP000593766"/>
    </source>
</evidence>
<feature type="transmembrane region" description="Helical" evidence="1">
    <location>
        <begin position="205"/>
        <end position="223"/>
    </location>
</feature>
<protein>
    <submittedName>
        <fullName evidence="3">Tripartite tricarboxylate transporter permease</fullName>
    </submittedName>
</protein>
<feature type="transmembrane region" description="Helical" evidence="1">
    <location>
        <begin position="173"/>
        <end position="193"/>
    </location>
</feature>
<gene>
    <name evidence="3" type="ORF">IMZ38_00650</name>
</gene>
<keyword evidence="4" id="KW-1185">Reference proteome</keyword>
<dbReference type="Pfam" id="PF01970">
    <property type="entry name" value="TctA"/>
    <property type="match status" value="1"/>
</dbReference>
<organism evidence="3 4">
    <name type="scientific">Thermosphaera chiliense</name>
    <dbReference type="NCBI Taxonomy" id="3402707"/>
    <lineage>
        <taxon>Archaea</taxon>
        <taxon>Thermoproteota</taxon>
        <taxon>Thermoprotei</taxon>
        <taxon>Desulfurococcales</taxon>
        <taxon>Desulfurococcaceae</taxon>
        <taxon>Thermosphaera</taxon>
    </lineage>
</organism>
<dbReference type="RefSeq" id="WP_193436293.1">
    <property type="nucleotide sequence ID" value="NZ_CP063144.1"/>
</dbReference>
<feature type="transmembrane region" description="Helical" evidence="1">
    <location>
        <begin position="336"/>
        <end position="357"/>
    </location>
</feature>
<dbReference type="PANTHER" id="PTHR42204">
    <property type="entry name" value="INTEGRAL MEMBRANE PROTEIN"/>
    <property type="match status" value="1"/>
</dbReference>
<dbReference type="GeneID" id="59453882"/>
<dbReference type="PANTHER" id="PTHR42204:SF1">
    <property type="entry name" value="INTEGRAL MEMBRANE PROTEIN"/>
    <property type="match status" value="1"/>
</dbReference>
<name>A0A7M1UR15_9CREN</name>
<dbReference type="Proteomes" id="UP000593766">
    <property type="component" value="Chromosome"/>
</dbReference>
<feature type="transmembrane region" description="Helical" evidence="1">
    <location>
        <begin position="20"/>
        <end position="42"/>
    </location>
</feature>
<sequence>MEALVNPVDVLTWGLTGTLMGLLLSWIPGLHIFNLLVLVFALAPGFITSNIYALPYFALGAVVGFSFASSIASTYLSVSDESMMLMLFPSQRYLLAGRGHRAVLLYLIGALTGGVFLAVFMATIGVYAMPVIYNLFSPYYWFILLAIVVFMFMSEYPKEADHGRTPREKLWLAWRQVLGGVLVFFASGILGFIASYSGLLRIEAAYARLTPLFIGFFGFPWVLRNLISRRSIPRQDTRDVVETAPGAVVNGSASGIIGGGIAAFFPIITGGMGALVGGHMASSRGDDTFLISQGAARTVYYTGALFFLFHPTMRITRGSVAWLVGGVYTPKTWAEFYVGAAFIILAAAVSFVVTLYLSKAVARLLTRVSYVYISAATLVFLVSLVYYLTGPVGLVLMLAATSVGFAAMVFNTRLSYCLGSLILPVLANTMGFAGFFLELLGLGG</sequence>
<dbReference type="InterPro" id="IPR002823">
    <property type="entry name" value="DUF112_TM"/>
</dbReference>
<dbReference type="AlphaFoldDB" id="A0A7M1UR15"/>
<feature type="domain" description="DUF112" evidence="2">
    <location>
        <begin position="11"/>
        <end position="418"/>
    </location>
</feature>
<dbReference type="EMBL" id="CP063144">
    <property type="protein sequence ID" value="QOR94496.1"/>
    <property type="molecule type" value="Genomic_DNA"/>
</dbReference>
<feature type="transmembrane region" description="Helical" evidence="1">
    <location>
        <begin position="417"/>
        <end position="437"/>
    </location>
</feature>
<keyword evidence="1" id="KW-0812">Transmembrane</keyword>
<reference evidence="3 4" key="1">
    <citation type="submission" date="2020-10" db="EMBL/GenBank/DDBJ databases">
        <title>Complete genome sequence of Thermosphaera aggregans strain 3507.</title>
        <authorList>
            <person name="Zayulina K.S."/>
            <person name="Elcheninov A.G."/>
            <person name="Toshchakov S.V."/>
            <person name="Kublanov I.V."/>
            <person name="Kochetkova T.V."/>
        </authorList>
    </citation>
    <scope>NUCLEOTIDE SEQUENCE [LARGE SCALE GENOMIC DNA]</scope>
    <source>
        <strain evidence="3 4">3507</strain>
    </source>
</reference>
<feature type="transmembrane region" description="Helical" evidence="1">
    <location>
        <begin position="394"/>
        <end position="410"/>
    </location>
</feature>
<evidence type="ECO:0000259" key="2">
    <source>
        <dbReference type="Pfam" id="PF01970"/>
    </source>
</evidence>
<feature type="transmembrane region" description="Helical" evidence="1">
    <location>
        <begin position="103"/>
        <end position="124"/>
    </location>
</feature>
<accession>A0A7M1UR15</accession>
<dbReference type="OrthoDB" id="53365at2157"/>
<feature type="transmembrane region" description="Helical" evidence="1">
    <location>
        <begin position="131"/>
        <end position="153"/>
    </location>
</feature>
<feature type="transmembrane region" description="Helical" evidence="1">
    <location>
        <begin position="298"/>
        <end position="316"/>
    </location>
</feature>
<feature type="transmembrane region" description="Helical" evidence="1">
    <location>
        <begin position="369"/>
        <end position="388"/>
    </location>
</feature>